<dbReference type="PROSITE" id="PS00138">
    <property type="entry name" value="SUBTILASE_SER"/>
    <property type="match status" value="1"/>
</dbReference>
<dbReference type="EMBL" id="BMJC01000002">
    <property type="protein sequence ID" value="GGA95416.1"/>
    <property type="molecule type" value="Genomic_DNA"/>
</dbReference>
<keyword evidence="1" id="KW-0645">Protease</keyword>
<dbReference type="InterPro" id="IPR036852">
    <property type="entry name" value="Peptidase_S8/S53_dom_sf"/>
</dbReference>
<keyword evidence="8" id="KW-1185">Reference proteome</keyword>
<comment type="caution">
    <text evidence="7">The sequence shown here is derived from an EMBL/GenBank/DDBJ whole genome shotgun (WGS) entry which is preliminary data.</text>
</comment>
<evidence type="ECO:0000313" key="8">
    <source>
        <dbReference type="Proteomes" id="UP000607559"/>
    </source>
</evidence>
<keyword evidence="2" id="KW-0378">Hydrolase</keyword>
<dbReference type="InterPro" id="IPR000209">
    <property type="entry name" value="Peptidase_S8/S53_dom"/>
</dbReference>
<dbReference type="AlphaFoldDB" id="A0A8J2UBU6"/>
<dbReference type="Pfam" id="PF00082">
    <property type="entry name" value="Peptidase_S8"/>
    <property type="match status" value="1"/>
</dbReference>
<reference evidence="7" key="1">
    <citation type="journal article" date="2014" name="Int. J. Syst. Evol. Microbiol.">
        <title>Complete genome sequence of Corynebacterium casei LMG S-19264T (=DSM 44701T), isolated from a smear-ripened cheese.</title>
        <authorList>
            <consortium name="US DOE Joint Genome Institute (JGI-PGF)"/>
            <person name="Walter F."/>
            <person name="Albersmeier A."/>
            <person name="Kalinowski J."/>
            <person name="Ruckert C."/>
        </authorList>
    </citation>
    <scope>NUCLEOTIDE SEQUENCE</scope>
    <source>
        <strain evidence="7">CGMCC 1.15448</strain>
    </source>
</reference>
<dbReference type="InterPro" id="IPR034075">
    <property type="entry name" value="Glr3161-like_dom"/>
</dbReference>
<feature type="signal peptide" evidence="4">
    <location>
        <begin position="1"/>
        <end position="22"/>
    </location>
</feature>
<dbReference type="GO" id="GO:0006508">
    <property type="term" value="P:proteolysis"/>
    <property type="evidence" value="ECO:0007669"/>
    <property type="project" value="UniProtKB-KW"/>
</dbReference>
<evidence type="ECO:0000256" key="3">
    <source>
        <dbReference type="ARBA" id="ARBA00022825"/>
    </source>
</evidence>
<keyword evidence="4" id="KW-0732">Signal</keyword>
<evidence type="ECO:0000256" key="4">
    <source>
        <dbReference type="SAM" id="SignalP"/>
    </source>
</evidence>
<dbReference type="Gene3D" id="3.40.50.200">
    <property type="entry name" value="Peptidase S8/S53 domain"/>
    <property type="match status" value="2"/>
</dbReference>
<dbReference type="NCBIfam" id="TIGR04183">
    <property type="entry name" value="Por_Secre_tail"/>
    <property type="match status" value="1"/>
</dbReference>
<organism evidence="7 8">
    <name type="scientific">Puia dinghuensis</name>
    <dbReference type="NCBI Taxonomy" id="1792502"/>
    <lineage>
        <taxon>Bacteria</taxon>
        <taxon>Pseudomonadati</taxon>
        <taxon>Bacteroidota</taxon>
        <taxon>Chitinophagia</taxon>
        <taxon>Chitinophagales</taxon>
        <taxon>Chitinophagaceae</taxon>
        <taxon>Puia</taxon>
    </lineage>
</organism>
<evidence type="ECO:0000313" key="7">
    <source>
        <dbReference type="EMBL" id="GGA95416.1"/>
    </source>
</evidence>
<feature type="domain" description="Peptidase S8/S53" evidence="5">
    <location>
        <begin position="477"/>
        <end position="616"/>
    </location>
</feature>
<keyword evidence="3" id="KW-0720">Serine protease</keyword>
<feature type="domain" description="Secretion system C-terminal sorting" evidence="6">
    <location>
        <begin position="761"/>
        <end position="831"/>
    </location>
</feature>
<dbReference type="Proteomes" id="UP000607559">
    <property type="component" value="Unassembled WGS sequence"/>
</dbReference>
<evidence type="ECO:0008006" key="9">
    <source>
        <dbReference type="Google" id="ProtNLM"/>
    </source>
</evidence>
<sequence length="835" mass="88315">MKSALPFIAATLLSLSFHSVNAQIKGDPSFPGVAAGATVEKSSSTLSPDLQKLATPPKKAAAAIGKPIPPGVGEYTGYLQLKGNNVLVDVTAKEDIASAKAELQQLGATVISTYGRVISASIPISALPQLEGSATIRFVRPAYKPMHVGVRYAAAAGPKPAPVISQGDTAQLSYLARKQYRVNGSGVKVGVLSDSYNNLGTADIGVDHGELPGHGNPFGFKTPVQVLEDLDSGGTDEGRAMMEILHSVAPGSTLAFHTADKGQADFANGILQLASVGCSVIGDDVFYFAEPFFQDGILAQAVDEAKKRGVTYFSAAGNESIRSYTSPYRATNVEPLGPGFGTAHNFSGPGAPPRYFQPIYIPTGGIFITSFQWDQSSFTASGVGDSTDMDIYLLDNQGNIVAAGNSNNLASGDPIEVFGYQNLTKNVTFYLVIVKFAGIDPQNLKYILYDDALFYLTKPPIPGILTPSLVGHTKAAGAISVGAAYYQQTPPYGVNPPVLEGFSSVGGVPNYYDIEGNRIAPLIRKKPEIVAPDGVFTSFFNPFNETIPPGSYPQFFGTSAATPHAAGVAALMIDAQRLHTITPSQIKGVMESNTWGMVDPYTPGSATGFNFAAGYGLIKATGAVGEVKFPNAYVQALQLQPLCSPDPSKTRNFQITNPNPFEVQVSWFVIGSDQRGSFTMQPGDTTFSTTALYYRGGPLPVIAGITWQDNFEFPHLGLAYSTRAQCGKDSVSAANSDALGATTATGKSFAAGAKPTIAEVSPNPSTGLFRLYLSLDQPQNIILTLYSADGRELQTQRVAAATSVIDIDATAYRPGIYFLKIIQGSEVKTIKLMKQ</sequence>
<accession>A0A8J2UBU6</accession>
<evidence type="ECO:0000259" key="6">
    <source>
        <dbReference type="Pfam" id="PF18962"/>
    </source>
</evidence>
<evidence type="ECO:0000256" key="1">
    <source>
        <dbReference type="ARBA" id="ARBA00022670"/>
    </source>
</evidence>
<reference evidence="7" key="2">
    <citation type="submission" date="2020-09" db="EMBL/GenBank/DDBJ databases">
        <authorList>
            <person name="Sun Q."/>
            <person name="Zhou Y."/>
        </authorList>
    </citation>
    <scope>NUCLEOTIDE SEQUENCE</scope>
    <source>
        <strain evidence="7">CGMCC 1.15448</strain>
    </source>
</reference>
<dbReference type="GO" id="GO:0004252">
    <property type="term" value="F:serine-type endopeptidase activity"/>
    <property type="evidence" value="ECO:0007669"/>
    <property type="project" value="InterPro"/>
</dbReference>
<dbReference type="SUPFAM" id="SSF52743">
    <property type="entry name" value="Subtilisin-like"/>
    <property type="match status" value="1"/>
</dbReference>
<dbReference type="Pfam" id="PF18962">
    <property type="entry name" value="Por_Secre_tail"/>
    <property type="match status" value="1"/>
</dbReference>
<dbReference type="InterPro" id="IPR026444">
    <property type="entry name" value="Secre_tail"/>
</dbReference>
<dbReference type="RefSeq" id="WP_188930858.1">
    <property type="nucleotide sequence ID" value="NZ_BMJC01000002.1"/>
</dbReference>
<protein>
    <recommendedName>
        <fullName evidence="9">T9SS C-terminal target domain-containing protein</fullName>
    </recommendedName>
</protein>
<name>A0A8J2UBU6_9BACT</name>
<proteinExistence type="predicted"/>
<evidence type="ECO:0000259" key="5">
    <source>
        <dbReference type="Pfam" id="PF00082"/>
    </source>
</evidence>
<evidence type="ECO:0000256" key="2">
    <source>
        <dbReference type="ARBA" id="ARBA00022801"/>
    </source>
</evidence>
<dbReference type="InterPro" id="IPR023828">
    <property type="entry name" value="Peptidase_S8_Ser-AS"/>
</dbReference>
<dbReference type="CDD" id="cd05562">
    <property type="entry name" value="Peptidases_S53_like"/>
    <property type="match status" value="1"/>
</dbReference>
<feature type="chain" id="PRO_5035194166" description="T9SS C-terminal target domain-containing protein" evidence="4">
    <location>
        <begin position="23"/>
        <end position="835"/>
    </location>
</feature>
<gene>
    <name evidence="7" type="ORF">GCM10011511_18490</name>
</gene>